<name>A0AAX0YYC1_9GAMM</name>
<reference evidence="2 3" key="1">
    <citation type="submission" date="2018-01" db="EMBL/GenBank/DDBJ databases">
        <title>Whole genome sequencing of Histamine producing bacteria.</title>
        <authorList>
            <person name="Butler K."/>
        </authorList>
    </citation>
    <scope>NUCLEOTIDE SEQUENCE [LARGE SCALE GENOMIC DNA]</scope>
    <source>
        <strain evidence="2 3">A1-4</strain>
    </source>
</reference>
<accession>A0AAX0YYC1</accession>
<dbReference type="AlphaFoldDB" id="A0AAX0YYC1"/>
<feature type="chain" id="PRO_5043959597" evidence="1">
    <location>
        <begin position="24"/>
        <end position="227"/>
    </location>
</feature>
<proteinExistence type="predicted"/>
<protein>
    <submittedName>
        <fullName evidence="2">Uncharacterized protein</fullName>
    </submittedName>
</protein>
<feature type="signal peptide" evidence="1">
    <location>
        <begin position="1"/>
        <end position="23"/>
    </location>
</feature>
<evidence type="ECO:0000313" key="3">
    <source>
        <dbReference type="Proteomes" id="UP000240728"/>
    </source>
</evidence>
<evidence type="ECO:0000313" key="2">
    <source>
        <dbReference type="EMBL" id="PSX45786.1"/>
    </source>
</evidence>
<dbReference type="RefSeq" id="WP_045042508.1">
    <property type="nucleotide sequence ID" value="NZ_JAUZMV010000002.1"/>
</dbReference>
<organism evidence="2 3">
    <name type="scientific">Photobacterium kishitanii</name>
    <dbReference type="NCBI Taxonomy" id="318456"/>
    <lineage>
        <taxon>Bacteria</taxon>
        <taxon>Pseudomonadati</taxon>
        <taxon>Pseudomonadota</taxon>
        <taxon>Gammaproteobacteria</taxon>
        <taxon>Vibrionales</taxon>
        <taxon>Vibrionaceae</taxon>
        <taxon>Photobacterium</taxon>
    </lineage>
</organism>
<keyword evidence="1" id="KW-0732">Signal</keyword>
<dbReference type="Proteomes" id="UP000240728">
    <property type="component" value="Unassembled WGS sequence"/>
</dbReference>
<comment type="caution">
    <text evidence="2">The sequence shown here is derived from an EMBL/GenBank/DDBJ whole genome shotgun (WGS) entry which is preliminary data.</text>
</comment>
<sequence length="227" mass="25015">MFYKGFKHISLLLLLLISSPSIAKNIDSEMHSNYCMLNTPDIIYSTTSFNRSITINLADIVSDSLNHELSILEVVKVSSTGSNSSYVEQSKPLEFTYRPNNFLGVDVFMYTVGHKGIGKTGLVEITSLEHDYCTLETPDTTYLSTTSNQAITINLEGIVTDSLDHKLSILEIVNITSSGNNLSFFEQISPLTFTYNPNGHLGADVLMYTIGHEGVGKTGLIEIMTLD</sequence>
<gene>
    <name evidence="2" type="ORF">C0W53_07135</name>
</gene>
<dbReference type="EMBL" id="PYOZ01000003">
    <property type="protein sequence ID" value="PSX45786.1"/>
    <property type="molecule type" value="Genomic_DNA"/>
</dbReference>
<evidence type="ECO:0000256" key="1">
    <source>
        <dbReference type="SAM" id="SignalP"/>
    </source>
</evidence>
<keyword evidence="3" id="KW-1185">Reference proteome</keyword>